<dbReference type="GO" id="GO:0005886">
    <property type="term" value="C:plasma membrane"/>
    <property type="evidence" value="ECO:0007669"/>
    <property type="project" value="UniProtKB-SubCell"/>
</dbReference>
<evidence type="ECO:0000256" key="4">
    <source>
        <dbReference type="ARBA" id="ARBA00022692"/>
    </source>
</evidence>
<organism evidence="11 13">
    <name type="scientific">Staphylococcus succinus</name>
    <dbReference type="NCBI Taxonomy" id="61015"/>
    <lineage>
        <taxon>Bacteria</taxon>
        <taxon>Bacillati</taxon>
        <taxon>Bacillota</taxon>
        <taxon>Bacilli</taxon>
        <taxon>Bacillales</taxon>
        <taxon>Staphylococcaceae</taxon>
        <taxon>Staphylococcus</taxon>
    </lineage>
</organism>
<evidence type="ECO:0000313" key="11">
    <source>
        <dbReference type="EMBL" id="PTI76720.1"/>
    </source>
</evidence>
<gene>
    <name evidence="10" type="ORF">BU057_05865</name>
    <name evidence="11" type="ORF">BU058_03645</name>
</gene>
<evidence type="ECO:0000256" key="1">
    <source>
        <dbReference type="ARBA" id="ARBA00004651"/>
    </source>
</evidence>
<evidence type="ECO:0000256" key="8">
    <source>
        <dbReference type="SAM" id="Phobius"/>
    </source>
</evidence>
<dbReference type="PROSITE" id="PS50850">
    <property type="entry name" value="MFS"/>
    <property type="match status" value="1"/>
</dbReference>
<feature type="transmembrane region" description="Helical" evidence="8">
    <location>
        <begin position="106"/>
        <end position="123"/>
    </location>
</feature>
<evidence type="ECO:0000313" key="13">
    <source>
        <dbReference type="Proteomes" id="UP000241960"/>
    </source>
</evidence>
<feature type="transmembrane region" description="Helical" evidence="8">
    <location>
        <begin position="297"/>
        <end position="318"/>
    </location>
</feature>
<dbReference type="EMBL" id="PZFR01000024">
    <property type="protein sequence ID" value="PTI69213.1"/>
    <property type="molecule type" value="Genomic_DNA"/>
</dbReference>
<evidence type="ECO:0000259" key="9">
    <source>
        <dbReference type="PROSITE" id="PS50850"/>
    </source>
</evidence>
<feature type="transmembrane region" description="Helical" evidence="8">
    <location>
        <begin position="45"/>
        <end position="65"/>
    </location>
</feature>
<feature type="transmembrane region" description="Helical" evidence="8">
    <location>
        <begin position="77"/>
        <end position="100"/>
    </location>
</feature>
<evidence type="ECO:0000313" key="10">
    <source>
        <dbReference type="EMBL" id="PTI69213.1"/>
    </source>
</evidence>
<feature type="transmembrane region" description="Helical" evidence="8">
    <location>
        <begin position="196"/>
        <end position="217"/>
    </location>
</feature>
<evidence type="ECO:0000256" key="6">
    <source>
        <dbReference type="ARBA" id="ARBA00023136"/>
    </source>
</evidence>
<keyword evidence="4 8" id="KW-0812">Transmembrane</keyword>
<evidence type="ECO:0000256" key="5">
    <source>
        <dbReference type="ARBA" id="ARBA00022989"/>
    </source>
</evidence>
<feature type="transmembrane region" description="Helical" evidence="8">
    <location>
        <begin position="356"/>
        <end position="383"/>
    </location>
</feature>
<dbReference type="EMBL" id="PZFQ01000008">
    <property type="protein sequence ID" value="PTI76720.1"/>
    <property type="molecule type" value="Genomic_DNA"/>
</dbReference>
<evidence type="ECO:0000256" key="2">
    <source>
        <dbReference type="ARBA" id="ARBA00007520"/>
    </source>
</evidence>
<dbReference type="Gene3D" id="1.20.1720.10">
    <property type="entry name" value="Multidrug resistance protein D"/>
    <property type="match status" value="1"/>
</dbReference>
<evidence type="ECO:0000313" key="12">
    <source>
        <dbReference type="Proteomes" id="UP000240859"/>
    </source>
</evidence>
<feature type="domain" description="Major facilitator superfamily (MFS) profile" evidence="9">
    <location>
        <begin position="11"/>
        <end position="455"/>
    </location>
</feature>
<reference evidence="11" key="2">
    <citation type="submission" date="2018-03" db="EMBL/GenBank/DDBJ databases">
        <authorList>
            <person name="Naushad S."/>
        </authorList>
    </citation>
    <scope>NUCLEOTIDE SEQUENCE</scope>
    <source>
        <strain evidence="10">SNUC 1084</strain>
        <strain evidence="11">SNUC 1231</strain>
    </source>
</reference>
<dbReference type="GO" id="GO:0022857">
    <property type="term" value="F:transmembrane transporter activity"/>
    <property type="evidence" value="ECO:0007669"/>
    <property type="project" value="InterPro"/>
</dbReference>
<keyword evidence="3" id="KW-0813">Transport</keyword>
<feature type="transmembrane region" description="Helical" evidence="8">
    <location>
        <begin position="12"/>
        <end position="33"/>
    </location>
</feature>
<proteinExistence type="inferred from homology"/>
<accession>A0A9Q6HQE9</accession>
<sequence length="457" mass="49230">MSTKQHSENKLILAIVLSILTYWLFAQSFINISTQVQQTYQTTTGIVNLSVSLTSFATGLFMVGAGDVSDKIGKLRMTYIGIILSIIGSLLIIISSVTALLIVGRIFQGLSAAILLPATVGVLNDQFKGKALRRAFSYLMIGSVGGVGFASVIGGLIATYINWQANFIVSIIVAIIAFILLLGTKEEAKEIIDKRPFDYMGMFLFALLIGSITLFATQGFEQGWLSLFSILCLLVFIIATVSFIIYERHKNAPFIDFSLFQHRGFVGSSMSNAVLNSGMGTMTVFNIYAQTKVGLNAFQTGLVTVPYVIMAILMVRLGERLSLRYGGKPMLLMGPLFPAIGIIFISLTILPSHWYVAAAVFGFVICAIGNGLCATPGLTIAILTIPDEKVGLASGIYKMFATLGSAFGIALSTTVFAILQSSYNISIAATCTFLIMMSIMILGVILTQIIIPKNIKA</sequence>
<evidence type="ECO:0000256" key="7">
    <source>
        <dbReference type="ARBA" id="ARBA00040594"/>
    </source>
</evidence>
<dbReference type="InterPro" id="IPR036259">
    <property type="entry name" value="MFS_trans_sf"/>
</dbReference>
<dbReference type="InterPro" id="IPR011701">
    <property type="entry name" value="MFS"/>
</dbReference>
<dbReference type="AlphaFoldDB" id="A0A9Q6HQE9"/>
<dbReference type="PANTHER" id="PTHR42718:SF9">
    <property type="entry name" value="MAJOR FACILITATOR SUPERFAMILY MULTIDRUG TRANSPORTER MFSC"/>
    <property type="match status" value="1"/>
</dbReference>
<feature type="transmembrane region" description="Helical" evidence="8">
    <location>
        <begin position="395"/>
        <end position="419"/>
    </location>
</feature>
<dbReference type="InterPro" id="IPR020846">
    <property type="entry name" value="MFS_dom"/>
</dbReference>
<protein>
    <recommendedName>
        <fullName evidence="7">Quinolone resistance protein NorB</fullName>
    </recommendedName>
</protein>
<feature type="transmembrane region" description="Helical" evidence="8">
    <location>
        <begin position="167"/>
        <end position="184"/>
    </location>
</feature>
<feature type="transmembrane region" description="Helical" evidence="8">
    <location>
        <begin position="223"/>
        <end position="245"/>
    </location>
</feature>
<dbReference type="PANTHER" id="PTHR42718">
    <property type="entry name" value="MAJOR FACILITATOR SUPERFAMILY MULTIDRUG TRANSPORTER MFSC"/>
    <property type="match status" value="1"/>
</dbReference>
<feature type="transmembrane region" description="Helical" evidence="8">
    <location>
        <begin position="425"/>
        <end position="451"/>
    </location>
</feature>
<keyword evidence="6 8" id="KW-0472">Membrane</keyword>
<dbReference type="GeneID" id="93721656"/>
<keyword evidence="5 8" id="KW-1133">Transmembrane helix</keyword>
<dbReference type="Pfam" id="PF07690">
    <property type="entry name" value="MFS_1"/>
    <property type="match status" value="1"/>
</dbReference>
<keyword evidence="12" id="KW-1185">Reference proteome</keyword>
<dbReference type="Gene3D" id="1.20.1250.20">
    <property type="entry name" value="MFS general substrate transporter like domains"/>
    <property type="match status" value="1"/>
</dbReference>
<dbReference type="SUPFAM" id="SSF103473">
    <property type="entry name" value="MFS general substrate transporter"/>
    <property type="match status" value="2"/>
</dbReference>
<comment type="similarity">
    <text evidence="2">Belongs to the major facilitator superfamily. TCR/Tet family.</text>
</comment>
<comment type="subcellular location">
    <subcellularLocation>
        <location evidence="1">Cell membrane</location>
        <topology evidence="1">Multi-pass membrane protein</topology>
    </subcellularLocation>
</comment>
<feature type="transmembrane region" description="Helical" evidence="8">
    <location>
        <begin position="135"/>
        <end position="161"/>
    </location>
</feature>
<reference evidence="12 13" key="1">
    <citation type="journal article" date="2016" name="Front. Microbiol.">
        <title>Comprehensive Phylogenetic Analysis of Bovine Non-aureus Staphylococci Species Based on Whole-Genome Sequencing.</title>
        <authorList>
            <person name="Naushad S."/>
            <person name="Barkema H.W."/>
            <person name="Luby C."/>
            <person name="Condas L.A."/>
            <person name="Nobrega D.B."/>
            <person name="Carson D.A."/>
            <person name="De Buck J."/>
        </authorList>
    </citation>
    <scope>NUCLEOTIDE SEQUENCE [LARGE SCALE GENOMIC DNA]</scope>
    <source>
        <strain evidence="10 12">SNUC 1084</strain>
        <strain evidence="11 13">SNUC 1231</strain>
    </source>
</reference>
<evidence type="ECO:0000256" key="3">
    <source>
        <dbReference type="ARBA" id="ARBA00022448"/>
    </source>
</evidence>
<feature type="transmembrane region" description="Helical" evidence="8">
    <location>
        <begin position="330"/>
        <end position="350"/>
    </location>
</feature>
<dbReference type="RefSeq" id="WP_046836975.1">
    <property type="nucleotide sequence ID" value="NZ_CP018199.1"/>
</dbReference>
<dbReference type="Proteomes" id="UP000240859">
    <property type="component" value="Unassembled WGS sequence"/>
</dbReference>
<dbReference type="Proteomes" id="UP000241960">
    <property type="component" value="Unassembled WGS sequence"/>
</dbReference>
<name>A0A9Q6HQE9_9STAP</name>
<comment type="caution">
    <text evidence="11">The sequence shown here is derived from an EMBL/GenBank/DDBJ whole genome shotgun (WGS) entry which is preliminary data.</text>
</comment>